<dbReference type="InterPro" id="IPR052514">
    <property type="entry name" value="SAM-dependent_MTase"/>
</dbReference>
<dbReference type="OrthoDB" id="530233at2759"/>
<gene>
    <name evidence="2" type="ORF">BU14_0256s0022</name>
</gene>
<evidence type="ECO:0000259" key="1">
    <source>
        <dbReference type="Pfam" id="PF05050"/>
    </source>
</evidence>
<dbReference type="Pfam" id="PF05050">
    <property type="entry name" value="Methyltransf_21"/>
    <property type="match status" value="1"/>
</dbReference>
<dbReference type="AlphaFoldDB" id="A0A1X6P2V4"/>
<dbReference type="PANTHER" id="PTHR34203:SF15">
    <property type="entry name" value="SLL1173 PROTEIN"/>
    <property type="match status" value="1"/>
</dbReference>
<organism evidence="2 3">
    <name type="scientific">Porphyra umbilicalis</name>
    <name type="common">Purple laver</name>
    <name type="synonym">Red alga</name>
    <dbReference type="NCBI Taxonomy" id="2786"/>
    <lineage>
        <taxon>Eukaryota</taxon>
        <taxon>Rhodophyta</taxon>
        <taxon>Bangiophyceae</taxon>
        <taxon>Bangiales</taxon>
        <taxon>Bangiaceae</taxon>
        <taxon>Porphyra</taxon>
    </lineage>
</organism>
<dbReference type="EMBL" id="KV918919">
    <property type="protein sequence ID" value="OSX75070.1"/>
    <property type="molecule type" value="Genomic_DNA"/>
</dbReference>
<dbReference type="InterPro" id="IPR006342">
    <property type="entry name" value="FkbM_mtfrase"/>
</dbReference>
<reference evidence="2 3" key="1">
    <citation type="submission" date="2017-03" db="EMBL/GenBank/DDBJ databases">
        <title>WGS assembly of Porphyra umbilicalis.</title>
        <authorList>
            <person name="Brawley S.H."/>
            <person name="Blouin N.A."/>
            <person name="Ficko-Blean E."/>
            <person name="Wheeler G.L."/>
            <person name="Lohr M."/>
            <person name="Goodson H.V."/>
            <person name="Jenkins J.W."/>
            <person name="Blaby-Haas C.E."/>
            <person name="Helliwell K.E."/>
            <person name="Chan C."/>
            <person name="Marriage T."/>
            <person name="Bhattacharya D."/>
            <person name="Klein A.S."/>
            <person name="Badis Y."/>
            <person name="Brodie J."/>
            <person name="Cao Y."/>
            <person name="Collen J."/>
            <person name="Dittami S.M."/>
            <person name="Gachon C.M."/>
            <person name="Green B.R."/>
            <person name="Karpowicz S."/>
            <person name="Kim J.W."/>
            <person name="Kudahl U."/>
            <person name="Lin S."/>
            <person name="Michel G."/>
            <person name="Mittag M."/>
            <person name="Olson B.J."/>
            <person name="Pangilinan J."/>
            <person name="Peng Y."/>
            <person name="Qiu H."/>
            <person name="Shu S."/>
            <person name="Singer J.T."/>
            <person name="Smith A.G."/>
            <person name="Sprecher B.N."/>
            <person name="Wagner V."/>
            <person name="Wang W."/>
            <person name="Wang Z.-Y."/>
            <person name="Yan J."/>
            <person name="Yarish C."/>
            <person name="Zoeuner-Riek S."/>
            <person name="Zhuang Y."/>
            <person name="Zou Y."/>
            <person name="Lindquist E.A."/>
            <person name="Grimwood J."/>
            <person name="Barry K."/>
            <person name="Rokhsar D.S."/>
            <person name="Schmutz J."/>
            <person name="Stiller J.W."/>
            <person name="Grossman A.R."/>
            <person name="Prochnik S.E."/>
        </authorList>
    </citation>
    <scope>NUCLEOTIDE SEQUENCE [LARGE SCALE GENOMIC DNA]</scope>
    <source>
        <strain evidence="2">4086291</strain>
    </source>
</reference>
<dbReference type="PANTHER" id="PTHR34203">
    <property type="entry name" value="METHYLTRANSFERASE, FKBM FAMILY PROTEIN"/>
    <property type="match status" value="1"/>
</dbReference>
<evidence type="ECO:0000313" key="2">
    <source>
        <dbReference type="EMBL" id="OSX75070.1"/>
    </source>
</evidence>
<sequence length="434" mass="45701">MAALPTMMVSHPTPTLWWRKPAAVARPRSALTRSAATAVAVLALVGVARLGTARWGAAPDRPPFVSARNWAGAQAPQPGAADAATATAAVTATGDGDGDGRRAGLTAVTAANADAAAAVAAPATDADAVGECRAASLAYLLAHPKEFYAESGAWALKSALLAIRSALVDRPSAGAVATVAAAPPPPPLVVDVGANKGQNVPMWRAIYGDAAHLVLVEGNPAVATALAADFASKDDSVVVVQRLVGNATREMDFRVPTGQTNAERAAIQTEESVGLFVDQFNYVKLPVDTLDNIVANPELVPEGWVDPARKYPIDLLKTDLEGWDVVGLQGAHDILRRTRFVLWECHLLMALVNGPKTTHAQAAALLAAAGFESYKLSPQFVRFDGAYSLPELDDRANMGWHNCFAMRSDDPVRPELLSRFNHLFQCVKPFGLDG</sequence>
<accession>A0A1X6P2V4</accession>
<dbReference type="Gene3D" id="3.40.50.150">
    <property type="entry name" value="Vaccinia Virus protein VP39"/>
    <property type="match status" value="1"/>
</dbReference>
<dbReference type="SUPFAM" id="SSF53335">
    <property type="entry name" value="S-adenosyl-L-methionine-dependent methyltransferases"/>
    <property type="match status" value="1"/>
</dbReference>
<feature type="domain" description="Methyltransferase FkbM" evidence="1">
    <location>
        <begin position="191"/>
        <end position="372"/>
    </location>
</feature>
<keyword evidence="3" id="KW-1185">Reference proteome</keyword>
<protein>
    <recommendedName>
        <fullName evidence="1">Methyltransferase FkbM domain-containing protein</fullName>
    </recommendedName>
</protein>
<dbReference type="Proteomes" id="UP000218209">
    <property type="component" value="Unassembled WGS sequence"/>
</dbReference>
<name>A0A1X6P2V4_PORUM</name>
<proteinExistence type="predicted"/>
<evidence type="ECO:0000313" key="3">
    <source>
        <dbReference type="Proteomes" id="UP000218209"/>
    </source>
</evidence>
<dbReference type="InterPro" id="IPR029063">
    <property type="entry name" value="SAM-dependent_MTases_sf"/>
</dbReference>